<accession>A0ABT9RF10</accession>
<evidence type="ECO:0000256" key="2">
    <source>
        <dbReference type="ARBA" id="ARBA00022771"/>
    </source>
</evidence>
<dbReference type="Gene3D" id="1.20.120.910">
    <property type="entry name" value="DksA, coiled-coil domain"/>
    <property type="match status" value="1"/>
</dbReference>
<feature type="domain" description="Zinc finger DksA/TraR C4-type" evidence="5">
    <location>
        <begin position="75"/>
        <end position="108"/>
    </location>
</feature>
<organism evidence="6 7">
    <name type="scientific">Streptosporangium brasiliense</name>
    <dbReference type="NCBI Taxonomy" id="47480"/>
    <lineage>
        <taxon>Bacteria</taxon>
        <taxon>Bacillati</taxon>
        <taxon>Actinomycetota</taxon>
        <taxon>Actinomycetes</taxon>
        <taxon>Streptosporangiales</taxon>
        <taxon>Streptosporangiaceae</taxon>
        <taxon>Streptosporangium</taxon>
    </lineage>
</organism>
<dbReference type="Pfam" id="PF01258">
    <property type="entry name" value="zf-dskA_traR"/>
    <property type="match status" value="1"/>
</dbReference>
<dbReference type="InterPro" id="IPR020458">
    <property type="entry name" value="Znf_DskA_TraR_CS"/>
</dbReference>
<dbReference type="RefSeq" id="WP_306868177.1">
    <property type="nucleotide sequence ID" value="NZ_JAUSRB010000002.1"/>
</dbReference>
<keyword evidence="2" id="KW-0863">Zinc-finger</keyword>
<dbReference type="InterPro" id="IPR000962">
    <property type="entry name" value="Znf_DskA_TraR"/>
</dbReference>
<protein>
    <submittedName>
        <fullName evidence="6">DnaK suppressor protein</fullName>
    </submittedName>
</protein>
<keyword evidence="3" id="KW-0862">Zinc</keyword>
<keyword evidence="1" id="KW-0479">Metal-binding</keyword>
<dbReference type="EMBL" id="JAUSRB010000002">
    <property type="protein sequence ID" value="MDP9866965.1"/>
    <property type="molecule type" value="Genomic_DNA"/>
</dbReference>
<evidence type="ECO:0000256" key="1">
    <source>
        <dbReference type="ARBA" id="ARBA00022723"/>
    </source>
</evidence>
<proteinExistence type="predicted"/>
<evidence type="ECO:0000313" key="6">
    <source>
        <dbReference type="EMBL" id="MDP9866965.1"/>
    </source>
</evidence>
<gene>
    <name evidence="6" type="ORF">J2S55_006231</name>
</gene>
<dbReference type="PROSITE" id="PS01102">
    <property type="entry name" value="ZF_DKSA_1"/>
    <property type="match status" value="1"/>
</dbReference>
<evidence type="ECO:0000313" key="7">
    <source>
        <dbReference type="Proteomes" id="UP001230426"/>
    </source>
</evidence>
<sequence>MSVDIHLSAVQLGILREELEEQLFRWTKQLAELEAAVNDDALEVSAKPELLADIVSAERSTAVVRHALQDIAELTYGRCDGCGLGIPFERLKARPLARFCMECQRRHESG</sequence>
<dbReference type="SUPFAM" id="SSF57716">
    <property type="entry name" value="Glucocorticoid receptor-like (DNA-binding domain)"/>
    <property type="match status" value="1"/>
</dbReference>
<keyword evidence="7" id="KW-1185">Reference proteome</keyword>
<dbReference type="PROSITE" id="PS51128">
    <property type="entry name" value="ZF_DKSA_2"/>
    <property type="match status" value="1"/>
</dbReference>
<evidence type="ECO:0000256" key="4">
    <source>
        <dbReference type="PROSITE-ProRule" id="PRU00510"/>
    </source>
</evidence>
<feature type="zinc finger region" description="dksA C4-type" evidence="4">
    <location>
        <begin position="79"/>
        <end position="103"/>
    </location>
</feature>
<evidence type="ECO:0000259" key="5">
    <source>
        <dbReference type="Pfam" id="PF01258"/>
    </source>
</evidence>
<evidence type="ECO:0000256" key="3">
    <source>
        <dbReference type="ARBA" id="ARBA00022833"/>
    </source>
</evidence>
<reference evidence="6 7" key="1">
    <citation type="submission" date="2023-07" db="EMBL/GenBank/DDBJ databases">
        <title>Sequencing the genomes of 1000 actinobacteria strains.</title>
        <authorList>
            <person name="Klenk H.-P."/>
        </authorList>
    </citation>
    <scope>NUCLEOTIDE SEQUENCE [LARGE SCALE GENOMIC DNA]</scope>
    <source>
        <strain evidence="6 7">DSM 44109</strain>
    </source>
</reference>
<dbReference type="Proteomes" id="UP001230426">
    <property type="component" value="Unassembled WGS sequence"/>
</dbReference>
<dbReference type="PANTHER" id="PTHR33823">
    <property type="entry name" value="RNA POLYMERASE-BINDING TRANSCRIPTION FACTOR DKSA-RELATED"/>
    <property type="match status" value="1"/>
</dbReference>
<dbReference type="PANTHER" id="PTHR33823:SF4">
    <property type="entry name" value="GENERAL STRESS PROTEIN 16O"/>
    <property type="match status" value="1"/>
</dbReference>
<name>A0ABT9RF10_9ACTN</name>
<comment type="caution">
    <text evidence="6">The sequence shown here is derived from an EMBL/GenBank/DDBJ whole genome shotgun (WGS) entry which is preliminary data.</text>
</comment>